<evidence type="ECO:0000256" key="2">
    <source>
        <dbReference type="ARBA" id="ARBA00004370"/>
    </source>
</evidence>
<dbReference type="GO" id="GO:0046872">
    <property type="term" value="F:metal ion binding"/>
    <property type="evidence" value="ECO:0007669"/>
    <property type="project" value="UniProtKB-KW"/>
</dbReference>
<dbReference type="SUPFAM" id="SSF50022">
    <property type="entry name" value="ISP domain"/>
    <property type="match status" value="1"/>
</dbReference>
<evidence type="ECO:0000256" key="1">
    <source>
        <dbReference type="ARBA" id="ARBA00001962"/>
    </source>
</evidence>
<evidence type="ECO:0000256" key="14">
    <source>
        <dbReference type="ARBA" id="ARBA00026095"/>
    </source>
</evidence>
<dbReference type="Proteomes" id="UP000614350">
    <property type="component" value="Unassembled WGS sequence"/>
</dbReference>
<dbReference type="GO" id="GO:0170056">
    <property type="term" value="F:cholesterol 7-desaturase [NAD(P)H] activity"/>
    <property type="evidence" value="ECO:0007669"/>
    <property type="project" value="UniProtKB-EC"/>
</dbReference>
<dbReference type="InterPro" id="IPR050584">
    <property type="entry name" value="Cholesterol_7-desaturase"/>
</dbReference>
<feature type="region of interest" description="Disordered" evidence="17">
    <location>
        <begin position="234"/>
        <end position="261"/>
    </location>
</feature>
<dbReference type="GO" id="GO:0051537">
    <property type="term" value="F:2 iron, 2 sulfur cluster binding"/>
    <property type="evidence" value="ECO:0007669"/>
    <property type="project" value="UniProtKB-KW"/>
</dbReference>
<evidence type="ECO:0000256" key="6">
    <source>
        <dbReference type="ARBA" id="ARBA00022723"/>
    </source>
</evidence>
<dbReference type="EMBL" id="JACSEA010000003">
    <property type="protein sequence ID" value="KAF7405295.1"/>
    <property type="molecule type" value="Genomic_DNA"/>
</dbReference>
<evidence type="ECO:0000256" key="11">
    <source>
        <dbReference type="ARBA" id="ARBA00023136"/>
    </source>
</evidence>
<dbReference type="PROSITE" id="PS51296">
    <property type="entry name" value="RIESKE"/>
    <property type="match status" value="1"/>
</dbReference>
<keyword evidence="6" id="KW-0479">Metal-binding</keyword>
<reference evidence="20" key="1">
    <citation type="journal article" date="2020" name="G3 (Bethesda)">
        <title>High-Quality Assemblies for Three Invasive Social Wasps from the &lt;i&gt;Vespula&lt;/i&gt; Genus.</title>
        <authorList>
            <person name="Harrop T.W.R."/>
            <person name="Guhlin J."/>
            <person name="McLaughlin G.M."/>
            <person name="Permina E."/>
            <person name="Stockwell P."/>
            <person name="Gilligan J."/>
            <person name="Le Lec M.F."/>
            <person name="Gruber M.A.M."/>
            <person name="Quinn O."/>
            <person name="Lovegrove M."/>
            <person name="Duncan E.J."/>
            <person name="Remnant E.J."/>
            <person name="Van Eeckhoven J."/>
            <person name="Graham B."/>
            <person name="Knapp R.A."/>
            <person name="Langford K.W."/>
            <person name="Kronenberg Z."/>
            <person name="Press M.O."/>
            <person name="Eacker S.M."/>
            <person name="Wilson-Rankin E.E."/>
            <person name="Purcell J."/>
            <person name="Lester P.J."/>
            <person name="Dearden P.K."/>
        </authorList>
    </citation>
    <scope>NUCLEOTIDE SEQUENCE</scope>
    <source>
        <strain evidence="20">Marl-1</strain>
    </source>
</reference>
<evidence type="ECO:0000256" key="7">
    <source>
        <dbReference type="ARBA" id="ARBA00022989"/>
    </source>
</evidence>
<dbReference type="Gene3D" id="2.102.10.10">
    <property type="entry name" value="Rieske [2Fe-2S] iron-sulphur domain"/>
    <property type="match status" value="1"/>
</dbReference>
<comment type="subcellular location">
    <subcellularLocation>
        <location evidence="2">Membrane</location>
    </subcellularLocation>
</comment>
<dbReference type="InterPro" id="IPR036922">
    <property type="entry name" value="Rieske_2Fe-2S_sf"/>
</dbReference>
<name>A0A834KET6_VESVU</name>
<comment type="similarity">
    <text evidence="13">Belongs to the cholesterol 7-desaturase family.</text>
</comment>
<keyword evidence="4 18" id="KW-0812">Transmembrane</keyword>
<feature type="domain" description="Rieske" evidence="19">
    <location>
        <begin position="55"/>
        <end position="158"/>
    </location>
</feature>
<dbReference type="Gene3D" id="3.90.380.10">
    <property type="entry name" value="Naphthalene 1,2-dioxygenase Alpha Subunit, Chain A, domain 1"/>
    <property type="match status" value="1"/>
</dbReference>
<dbReference type="SUPFAM" id="SSF55961">
    <property type="entry name" value="Bet v1-like"/>
    <property type="match status" value="1"/>
</dbReference>
<evidence type="ECO:0000313" key="20">
    <source>
        <dbReference type="EMBL" id="KAF7405295.1"/>
    </source>
</evidence>
<keyword evidence="8" id="KW-0560">Oxidoreductase</keyword>
<comment type="cofactor">
    <cofactor evidence="1">
        <name>Fe cation</name>
        <dbReference type="ChEBI" id="CHEBI:24875"/>
    </cofactor>
</comment>
<keyword evidence="21" id="KW-1185">Reference proteome</keyword>
<evidence type="ECO:0000256" key="5">
    <source>
        <dbReference type="ARBA" id="ARBA00022714"/>
    </source>
</evidence>
<comment type="caution">
    <text evidence="20">The sequence shown here is derived from an EMBL/GenBank/DDBJ whole genome shotgun (WGS) entry which is preliminary data.</text>
</comment>
<keyword evidence="10" id="KW-0411">Iron-sulfur</keyword>
<evidence type="ECO:0000256" key="13">
    <source>
        <dbReference type="ARBA" id="ARBA00025729"/>
    </source>
</evidence>
<evidence type="ECO:0000256" key="15">
    <source>
        <dbReference type="ARBA" id="ARBA00047853"/>
    </source>
</evidence>
<keyword evidence="7 18" id="KW-1133">Transmembrane helix</keyword>
<evidence type="ECO:0000256" key="9">
    <source>
        <dbReference type="ARBA" id="ARBA00023004"/>
    </source>
</evidence>
<feature type="compositionally biased region" description="Basic and acidic residues" evidence="17">
    <location>
        <begin position="246"/>
        <end position="257"/>
    </location>
</feature>
<dbReference type="GO" id="GO:0005737">
    <property type="term" value="C:cytoplasm"/>
    <property type="evidence" value="ECO:0007669"/>
    <property type="project" value="TreeGrafter"/>
</dbReference>
<dbReference type="Pfam" id="PF19298">
    <property type="entry name" value="KshA_C"/>
    <property type="match status" value="1"/>
</dbReference>
<evidence type="ECO:0000256" key="8">
    <source>
        <dbReference type="ARBA" id="ARBA00023002"/>
    </source>
</evidence>
<dbReference type="InterPro" id="IPR045605">
    <property type="entry name" value="KshA-like_C"/>
</dbReference>
<dbReference type="GO" id="GO:0016020">
    <property type="term" value="C:membrane"/>
    <property type="evidence" value="ECO:0007669"/>
    <property type="project" value="UniProtKB-SubCell"/>
</dbReference>
<comment type="catalytic activity">
    <reaction evidence="16">
        <text>cholesterol + NADPH + O2 + H(+) = 7-dehydrocholesterol + NADP(+) + 2 H2O</text>
        <dbReference type="Rhea" id="RHEA:45024"/>
        <dbReference type="ChEBI" id="CHEBI:15377"/>
        <dbReference type="ChEBI" id="CHEBI:15378"/>
        <dbReference type="ChEBI" id="CHEBI:15379"/>
        <dbReference type="ChEBI" id="CHEBI:16113"/>
        <dbReference type="ChEBI" id="CHEBI:17759"/>
        <dbReference type="ChEBI" id="CHEBI:57783"/>
        <dbReference type="ChEBI" id="CHEBI:58349"/>
        <dbReference type="EC" id="1.14.19.21"/>
    </reaction>
    <physiologicalReaction direction="left-to-right" evidence="16">
        <dbReference type="Rhea" id="RHEA:45025"/>
    </physiologicalReaction>
</comment>
<feature type="transmembrane region" description="Helical" evidence="18">
    <location>
        <begin position="6"/>
        <end position="24"/>
    </location>
</feature>
<evidence type="ECO:0000256" key="12">
    <source>
        <dbReference type="ARBA" id="ARBA00025712"/>
    </source>
</evidence>
<evidence type="ECO:0000256" key="16">
    <source>
        <dbReference type="ARBA" id="ARBA00049548"/>
    </source>
</evidence>
<dbReference type="Pfam" id="PF00355">
    <property type="entry name" value="Rieske"/>
    <property type="match status" value="1"/>
</dbReference>
<keyword evidence="5" id="KW-0001">2Fe-2S</keyword>
<protein>
    <recommendedName>
        <fullName evidence="14">cholesterol 7-desaturase</fullName>
        <ecNumber evidence="14">1.14.19.21</ecNumber>
    </recommendedName>
</protein>
<comment type="catalytic activity">
    <reaction evidence="15">
        <text>cholesterol + NADH + O2 + H(+) = 7-dehydrocholesterol + NAD(+) + 2 H2O</text>
        <dbReference type="Rhea" id="RHEA:51644"/>
        <dbReference type="ChEBI" id="CHEBI:15377"/>
        <dbReference type="ChEBI" id="CHEBI:15378"/>
        <dbReference type="ChEBI" id="CHEBI:15379"/>
        <dbReference type="ChEBI" id="CHEBI:16113"/>
        <dbReference type="ChEBI" id="CHEBI:17759"/>
        <dbReference type="ChEBI" id="CHEBI:57540"/>
        <dbReference type="ChEBI" id="CHEBI:57945"/>
        <dbReference type="EC" id="1.14.19.21"/>
    </reaction>
    <physiologicalReaction direction="left-to-right" evidence="15">
        <dbReference type="Rhea" id="RHEA:51645"/>
    </physiologicalReaction>
</comment>
<dbReference type="AlphaFoldDB" id="A0A834KET6"/>
<evidence type="ECO:0000256" key="17">
    <source>
        <dbReference type="SAM" id="MobiDB-lite"/>
    </source>
</evidence>
<evidence type="ECO:0000256" key="10">
    <source>
        <dbReference type="ARBA" id="ARBA00023014"/>
    </source>
</evidence>
<dbReference type="UniPathway" id="UPA01020"/>
<organism evidence="20 21">
    <name type="scientific">Vespula vulgaris</name>
    <name type="common">Yellow jacket</name>
    <name type="synonym">Wasp</name>
    <dbReference type="NCBI Taxonomy" id="7454"/>
    <lineage>
        <taxon>Eukaryota</taxon>
        <taxon>Metazoa</taxon>
        <taxon>Ecdysozoa</taxon>
        <taxon>Arthropoda</taxon>
        <taxon>Hexapoda</taxon>
        <taxon>Insecta</taxon>
        <taxon>Pterygota</taxon>
        <taxon>Neoptera</taxon>
        <taxon>Endopterygota</taxon>
        <taxon>Hymenoptera</taxon>
        <taxon>Apocrita</taxon>
        <taxon>Aculeata</taxon>
        <taxon>Vespoidea</taxon>
        <taxon>Vespidae</taxon>
        <taxon>Vespinae</taxon>
        <taxon>Vespula</taxon>
    </lineage>
</organism>
<evidence type="ECO:0000256" key="4">
    <source>
        <dbReference type="ARBA" id="ARBA00022692"/>
    </source>
</evidence>
<evidence type="ECO:0000259" key="19">
    <source>
        <dbReference type="PROSITE" id="PS51296"/>
    </source>
</evidence>
<accession>A0A834KET6</accession>
<comment type="pathway">
    <text evidence="12">Steroid hormone biosynthesis; dafachronic acid biosynthesis.</text>
</comment>
<dbReference type="PANTHER" id="PTHR21266">
    <property type="entry name" value="IRON-SULFUR DOMAIN CONTAINING PROTEIN"/>
    <property type="match status" value="1"/>
</dbReference>
<dbReference type="PANTHER" id="PTHR21266:SF32">
    <property type="entry name" value="CHOLESTEROL 7-DESATURASE NVD"/>
    <property type="match status" value="1"/>
</dbReference>
<sequence length="450" mass="51750">MILGWYSVLLATLLAFLIYIAFFWKINWIRDLRCENKIKYRKMEKLPPVYPNGWFALLESSQLKVGQVKHVSALGENFAVFRTEKGIVNILDAYCPHLGANMGEGGRVKGECLECPFHKWLFYGNDGRCIDIPYANKVPNVAKTKAWRSCEVNKIIFVWYHAESAKPDWQPHPHEKISNGTWRFQGRNEFIVNCHIQDIAENGADLAHLSAVHGPALFLSEDVMRFVRHRWSNAGWTPHSSESNDDSSKTPTEKNIPEEETMWEDDLTKKTSTTKTTINGDSKNMLNGRTTMTTTATATIANGQQNSYNGEKHRASMTLRHSLLLLDRFDILELNVKVEQIGPGYVELFIETTFGNMFILQTVTPIEPLLQRICHIIFSPPLLAPYASIVFLGECLMFERDVAIWNHKRFETRPILVREDKTIAAYRKWYSQFYSTNSPTYQTAMKSLQW</sequence>
<keyword evidence="11 18" id="KW-0472">Membrane</keyword>
<evidence type="ECO:0000256" key="18">
    <source>
        <dbReference type="SAM" id="Phobius"/>
    </source>
</evidence>
<comment type="pathway">
    <text evidence="3">Hormone biosynthesis.</text>
</comment>
<dbReference type="EC" id="1.14.19.21" evidence="14"/>
<keyword evidence="9" id="KW-0408">Iron</keyword>
<evidence type="ECO:0000256" key="3">
    <source>
        <dbReference type="ARBA" id="ARBA00004972"/>
    </source>
</evidence>
<dbReference type="InterPro" id="IPR017941">
    <property type="entry name" value="Rieske_2Fe-2S"/>
</dbReference>
<evidence type="ECO:0000313" key="21">
    <source>
        <dbReference type="Proteomes" id="UP000614350"/>
    </source>
</evidence>
<gene>
    <name evidence="20" type="ORF">HZH66_004201</name>
</gene>
<proteinExistence type="inferred from homology"/>
<dbReference type="GO" id="GO:0008203">
    <property type="term" value="P:cholesterol metabolic process"/>
    <property type="evidence" value="ECO:0007669"/>
    <property type="project" value="InterPro"/>
</dbReference>